<evidence type="ECO:0000313" key="2">
    <source>
        <dbReference type="EMBL" id="WMT04170.1"/>
    </source>
</evidence>
<proteinExistence type="predicted"/>
<sequence>MSEHDIWSAPKAEVTDDPRASAAHCLFSVEQIGVASFFGGLLAGALMLSWNLWSLQRRSLASALIGLSVALLWASPLALAVAAIGTLAGEESTALTALAIALAQPLLAWGVAMMQRTSPRARRSAEGVLRPARQALIAVGLAWLPATLLIVAFCVFFLKSSD</sequence>
<accession>A0ABY9PBM2</accession>
<evidence type="ECO:0000313" key="3">
    <source>
        <dbReference type="Proteomes" id="UP001229313"/>
    </source>
</evidence>
<feature type="transmembrane region" description="Helical" evidence="1">
    <location>
        <begin position="32"/>
        <end position="53"/>
    </location>
</feature>
<feature type="transmembrane region" description="Helical" evidence="1">
    <location>
        <begin position="135"/>
        <end position="158"/>
    </location>
</feature>
<protein>
    <submittedName>
        <fullName evidence="2">Uncharacterized protein</fullName>
    </submittedName>
</protein>
<organism evidence="2 3">
    <name type="scientific">Lysobacter yananisis</name>
    <dbReference type="NCBI Taxonomy" id="1003114"/>
    <lineage>
        <taxon>Bacteria</taxon>
        <taxon>Pseudomonadati</taxon>
        <taxon>Pseudomonadota</taxon>
        <taxon>Gammaproteobacteria</taxon>
        <taxon>Lysobacterales</taxon>
        <taxon>Lysobacteraceae</taxon>
        <taxon>Lysobacter</taxon>
    </lineage>
</organism>
<reference evidence="2 3" key="1">
    <citation type="submission" date="2023-08" db="EMBL/GenBank/DDBJ databases">
        <title>The whole genome sequence of Lysobacter yananisis.</title>
        <authorList>
            <person name="Sun H."/>
        </authorList>
    </citation>
    <scope>NUCLEOTIDE SEQUENCE [LARGE SCALE GENOMIC DNA]</scope>
    <source>
        <strain evidence="2 3">SNNU513</strain>
    </source>
</reference>
<keyword evidence="1" id="KW-0812">Transmembrane</keyword>
<dbReference type="RefSeq" id="WP_309152655.1">
    <property type="nucleotide sequence ID" value="NZ_CP133568.1"/>
</dbReference>
<dbReference type="EMBL" id="CP133568">
    <property type="protein sequence ID" value="WMT04170.1"/>
    <property type="molecule type" value="Genomic_DNA"/>
</dbReference>
<dbReference type="Proteomes" id="UP001229313">
    <property type="component" value="Chromosome"/>
</dbReference>
<feature type="transmembrane region" description="Helical" evidence="1">
    <location>
        <begin position="94"/>
        <end position="114"/>
    </location>
</feature>
<evidence type="ECO:0000256" key="1">
    <source>
        <dbReference type="SAM" id="Phobius"/>
    </source>
</evidence>
<feature type="transmembrane region" description="Helical" evidence="1">
    <location>
        <begin position="60"/>
        <end position="88"/>
    </location>
</feature>
<keyword evidence="1" id="KW-1133">Transmembrane helix</keyword>
<name>A0ABY9PBM2_9GAMM</name>
<gene>
    <name evidence="2" type="ORF">RDV84_04800</name>
</gene>
<keyword evidence="3" id="KW-1185">Reference proteome</keyword>
<keyword evidence="1" id="KW-0472">Membrane</keyword>